<dbReference type="PANTHER" id="PTHR39219">
    <property type="entry name" value="ER MEMBRANE PROTEIN COMPLEX SUBUNIT 10"/>
    <property type="match status" value="1"/>
</dbReference>
<reference evidence="2 3" key="1">
    <citation type="journal article" date="2015" name="Environ. Microbiol.">
        <title>Metagenome sequence of Elaphomyces granulatus from sporocarp tissue reveals Ascomycota ectomycorrhizal fingerprints of genome expansion and a Proteobacteria-rich microbiome.</title>
        <authorList>
            <person name="Quandt C.A."/>
            <person name="Kohler A."/>
            <person name="Hesse C.N."/>
            <person name="Sharpton T.J."/>
            <person name="Martin F."/>
            <person name="Spatafora J.W."/>
        </authorList>
    </citation>
    <scope>NUCLEOTIDE SEQUENCE [LARGE SCALE GENOMIC DNA]</scope>
    <source>
        <strain evidence="2 3">OSC145934</strain>
    </source>
</reference>
<dbReference type="Pfam" id="PF21203">
    <property type="entry name" value="ECM10"/>
    <property type="match status" value="1"/>
</dbReference>
<dbReference type="Proteomes" id="UP000243515">
    <property type="component" value="Unassembled WGS sequence"/>
</dbReference>
<gene>
    <name evidence="2" type="ORF">Egran_05450</name>
</gene>
<dbReference type="AlphaFoldDB" id="A0A232LRJ6"/>
<feature type="signal peptide" evidence="1">
    <location>
        <begin position="1"/>
        <end position="17"/>
    </location>
</feature>
<evidence type="ECO:0000313" key="2">
    <source>
        <dbReference type="EMBL" id="OXV06783.1"/>
    </source>
</evidence>
<feature type="chain" id="PRO_5013348296" description="ER membrane protein complex subunit 10" evidence="1">
    <location>
        <begin position="18"/>
        <end position="223"/>
    </location>
</feature>
<comment type="caution">
    <text evidence="2">The sequence shown here is derived from an EMBL/GenBank/DDBJ whole genome shotgun (WGS) entry which is preliminary data.</text>
</comment>
<accession>A0A232LRJ6</accession>
<dbReference type="EMBL" id="NPHW01005412">
    <property type="protein sequence ID" value="OXV06783.1"/>
    <property type="molecule type" value="Genomic_DNA"/>
</dbReference>
<protein>
    <recommendedName>
        <fullName evidence="4">ER membrane protein complex subunit 10</fullName>
    </recommendedName>
</protein>
<sequence length="223" mass="23770">MQISSVVILFLVGFVTAAGTSSSASTSTFPASAEIFYWPLAAPEPSLLARISYDPSTLESQVVSYTPPDAATRVRLRDEEGEEDLVRIGLFIATTPANDAKQWVGSLTSWSSLVAVGNLKKGSDNDNGENSSLLLHLGPSEELYHVSLSRTQSSSPSSASVPVAVDFARSEPGPRAKLNKPVVLGPDGKGPEEVPEKSFFQKYWWIFLIVMFLAMSSGGGGEG</sequence>
<evidence type="ECO:0000313" key="3">
    <source>
        <dbReference type="Proteomes" id="UP000243515"/>
    </source>
</evidence>
<evidence type="ECO:0000256" key="1">
    <source>
        <dbReference type="SAM" id="SignalP"/>
    </source>
</evidence>
<keyword evidence="1" id="KW-0732">Signal</keyword>
<evidence type="ECO:0008006" key="4">
    <source>
        <dbReference type="Google" id="ProtNLM"/>
    </source>
</evidence>
<organism evidence="2 3">
    <name type="scientific">Elaphomyces granulatus</name>
    <dbReference type="NCBI Taxonomy" id="519963"/>
    <lineage>
        <taxon>Eukaryota</taxon>
        <taxon>Fungi</taxon>
        <taxon>Dikarya</taxon>
        <taxon>Ascomycota</taxon>
        <taxon>Pezizomycotina</taxon>
        <taxon>Eurotiomycetes</taxon>
        <taxon>Eurotiomycetidae</taxon>
        <taxon>Eurotiales</taxon>
        <taxon>Elaphomycetaceae</taxon>
        <taxon>Elaphomyces</taxon>
    </lineage>
</organism>
<keyword evidence="3" id="KW-1185">Reference proteome</keyword>
<dbReference type="OrthoDB" id="1894652at2759"/>
<proteinExistence type="predicted"/>
<dbReference type="PANTHER" id="PTHR39219:SF1">
    <property type="entry name" value="ER MEMBRANE PROTEIN COMPLEX SUBUNIT 10"/>
    <property type="match status" value="1"/>
</dbReference>
<name>A0A232LRJ6_9EURO</name>